<keyword evidence="6 7" id="KW-0472">Membrane</keyword>
<dbReference type="GO" id="GO:0035673">
    <property type="term" value="F:oligopeptide transmembrane transporter activity"/>
    <property type="evidence" value="ECO:0007669"/>
    <property type="project" value="InterPro"/>
</dbReference>
<sequence length="410" mass="44563">MQCRIYLDFSAIYIGVGMLTPHIINISVLLGGILSWGLMWPLIEKRKGDWYSRDLPLKSMHGLQAYKVFIGMAMILGDGFYNFAKVLIRSSVGFYQQFRKKNAPPLPVESSRHSFVEDSIPAWMAIAGYFAIAAVSMSLLPLIFPELRWYHVVVLYIIAPPLVFCNSYGCGLTDWSLASTYGRLVIFIIGAWAGPAHGGVVAGLVACGVMMNIVSTGADLMQDLKTGYVTQASPRSVFISQVIGTAMGCIISPSVFIIYYKAFGDLGVAGSKYPAPVASVYRSVAQVGVEGFSSLPTNCLSLCYGFFAAAMVINAVRNFAGEKWWSRYIPVPMAMAMPFYIGSYFGIDMCIGSLILFAWERINKAGAEAFAAAVASGLICGEGIWSLPSSILAIAGARSPFCLKFLYKHA</sequence>
<dbReference type="InterPro" id="IPR045035">
    <property type="entry name" value="YSL-like"/>
</dbReference>
<evidence type="ECO:0000256" key="3">
    <source>
        <dbReference type="ARBA" id="ARBA00022448"/>
    </source>
</evidence>
<feature type="transmembrane region" description="Helical" evidence="7">
    <location>
        <begin position="339"/>
        <end position="359"/>
    </location>
</feature>
<evidence type="ECO:0000256" key="6">
    <source>
        <dbReference type="ARBA" id="ARBA00023136"/>
    </source>
</evidence>
<gene>
    <name evidence="8" type="ORF">CDL15_Pgr022932</name>
</gene>
<evidence type="ECO:0000313" key="8">
    <source>
        <dbReference type="EMBL" id="OWM79520.1"/>
    </source>
</evidence>
<dbReference type="Proteomes" id="UP000197138">
    <property type="component" value="Unassembled WGS sequence"/>
</dbReference>
<dbReference type="EMBL" id="MTKT01002440">
    <property type="protein sequence ID" value="OWM79520.1"/>
    <property type="molecule type" value="Genomic_DNA"/>
</dbReference>
<feature type="transmembrane region" description="Helical" evidence="7">
    <location>
        <begin position="299"/>
        <end position="319"/>
    </location>
</feature>
<feature type="transmembrane region" description="Helical" evidence="7">
    <location>
        <begin position="238"/>
        <end position="260"/>
    </location>
</feature>
<name>A0A218X4A7_PUNGR</name>
<dbReference type="Pfam" id="PF03169">
    <property type="entry name" value="OPT"/>
    <property type="match status" value="1"/>
</dbReference>
<feature type="transmembrane region" description="Helical" evidence="7">
    <location>
        <begin position="23"/>
        <end position="43"/>
    </location>
</feature>
<dbReference type="PANTHER" id="PTHR31645:SF88">
    <property type="entry name" value="METAL-NICOTIANAMINE TRANSPORTER YSL7"/>
    <property type="match status" value="1"/>
</dbReference>
<evidence type="ECO:0000256" key="1">
    <source>
        <dbReference type="ARBA" id="ARBA00004141"/>
    </source>
</evidence>
<protein>
    <recommendedName>
        <fullName evidence="10">Metal-nicotianamine transporter YSL7</fullName>
    </recommendedName>
</protein>
<evidence type="ECO:0000256" key="5">
    <source>
        <dbReference type="ARBA" id="ARBA00022989"/>
    </source>
</evidence>
<keyword evidence="4 7" id="KW-0812">Transmembrane</keyword>
<evidence type="ECO:0000256" key="2">
    <source>
        <dbReference type="ARBA" id="ARBA00010276"/>
    </source>
</evidence>
<keyword evidence="5 7" id="KW-1133">Transmembrane helix</keyword>
<dbReference type="NCBIfam" id="TIGR00728">
    <property type="entry name" value="OPT_sfam"/>
    <property type="match status" value="1"/>
</dbReference>
<dbReference type="GO" id="GO:0016020">
    <property type="term" value="C:membrane"/>
    <property type="evidence" value="ECO:0007669"/>
    <property type="project" value="UniProtKB-SubCell"/>
</dbReference>
<organism evidence="8 9">
    <name type="scientific">Punica granatum</name>
    <name type="common">Pomegranate</name>
    <dbReference type="NCBI Taxonomy" id="22663"/>
    <lineage>
        <taxon>Eukaryota</taxon>
        <taxon>Viridiplantae</taxon>
        <taxon>Streptophyta</taxon>
        <taxon>Embryophyta</taxon>
        <taxon>Tracheophyta</taxon>
        <taxon>Spermatophyta</taxon>
        <taxon>Magnoliopsida</taxon>
        <taxon>eudicotyledons</taxon>
        <taxon>Gunneridae</taxon>
        <taxon>Pentapetalae</taxon>
        <taxon>rosids</taxon>
        <taxon>malvids</taxon>
        <taxon>Myrtales</taxon>
        <taxon>Lythraceae</taxon>
        <taxon>Punica</taxon>
    </lineage>
</organism>
<feature type="transmembrane region" description="Helical" evidence="7">
    <location>
        <begin position="64"/>
        <end position="84"/>
    </location>
</feature>
<feature type="transmembrane region" description="Helical" evidence="7">
    <location>
        <begin position="120"/>
        <end position="142"/>
    </location>
</feature>
<proteinExistence type="inferred from homology"/>
<evidence type="ECO:0000313" key="9">
    <source>
        <dbReference type="Proteomes" id="UP000197138"/>
    </source>
</evidence>
<reference evidence="9" key="1">
    <citation type="journal article" date="2017" name="Plant J.">
        <title>The pomegranate (Punica granatum L.) genome and the genomics of punicalagin biosynthesis.</title>
        <authorList>
            <person name="Qin G."/>
            <person name="Xu C."/>
            <person name="Ming R."/>
            <person name="Tang H."/>
            <person name="Guyot R."/>
            <person name="Kramer E.M."/>
            <person name="Hu Y."/>
            <person name="Yi X."/>
            <person name="Qi Y."/>
            <person name="Xu X."/>
            <person name="Gao Z."/>
            <person name="Pan H."/>
            <person name="Jian J."/>
            <person name="Tian Y."/>
            <person name="Yue Z."/>
            <person name="Xu Y."/>
        </authorList>
    </citation>
    <scope>NUCLEOTIDE SEQUENCE [LARGE SCALE GENOMIC DNA]</scope>
    <source>
        <strain evidence="9">cv. Dabenzi</strain>
    </source>
</reference>
<dbReference type="PANTHER" id="PTHR31645">
    <property type="entry name" value="OLIGOPEPTIDE TRANSPORTER YGL114W-RELATED"/>
    <property type="match status" value="1"/>
</dbReference>
<evidence type="ECO:0000256" key="7">
    <source>
        <dbReference type="SAM" id="Phobius"/>
    </source>
</evidence>
<comment type="subcellular location">
    <subcellularLocation>
        <location evidence="1">Membrane</location>
        <topology evidence="1">Multi-pass membrane protein</topology>
    </subcellularLocation>
</comment>
<comment type="caution">
    <text evidence="8">The sequence shown here is derived from an EMBL/GenBank/DDBJ whole genome shotgun (WGS) entry which is preliminary data.</text>
</comment>
<keyword evidence="3" id="KW-0813">Transport</keyword>
<evidence type="ECO:0008006" key="10">
    <source>
        <dbReference type="Google" id="ProtNLM"/>
    </source>
</evidence>
<feature type="transmembrane region" description="Helical" evidence="7">
    <location>
        <begin position="149"/>
        <end position="169"/>
    </location>
</feature>
<evidence type="ECO:0000256" key="4">
    <source>
        <dbReference type="ARBA" id="ARBA00022692"/>
    </source>
</evidence>
<comment type="similarity">
    <text evidence="2">Belongs to the YSL (TC 2.A.67.2) family.</text>
</comment>
<dbReference type="InterPro" id="IPR004813">
    <property type="entry name" value="OPT"/>
</dbReference>
<accession>A0A218X4A7</accession>
<dbReference type="AlphaFoldDB" id="A0A218X4A7"/>